<organism evidence="5 6">
    <name type="scientific">Paenibacillus mucilaginosus (strain KNP414)</name>
    <dbReference type="NCBI Taxonomy" id="1036673"/>
    <lineage>
        <taxon>Bacteria</taxon>
        <taxon>Bacillati</taxon>
        <taxon>Bacillota</taxon>
        <taxon>Bacilli</taxon>
        <taxon>Bacillales</taxon>
        <taxon>Paenibacillaceae</taxon>
        <taxon>Paenibacillus</taxon>
    </lineage>
</organism>
<dbReference type="Proteomes" id="UP000006620">
    <property type="component" value="Chromosome"/>
</dbReference>
<reference evidence="5 6" key="2">
    <citation type="journal article" date="2013" name="Genome Announc.">
        <title>Genome Sequence of Growth-Improving Paenibacillus mucilaginosus Strain KNP414.</title>
        <authorList>
            <person name="Lu J.J."/>
            <person name="Wang J.F."/>
            <person name="Hu X.F."/>
        </authorList>
    </citation>
    <scope>NUCLEOTIDE SEQUENCE [LARGE SCALE GENOMIC DNA]</scope>
    <source>
        <strain evidence="5 6">KNP414</strain>
    </source>
</reference>
<evidence type="ECO:0000259" key="4">
    <source>
        <dbReference type="SMART" id="SM00642"/>
    </source>
</evidence>
<dbReference type="HOGENOM" id="CLU_006462_6_2_9"/>
<dbReference type="GO" id="GO:0005975">
    <property type="term" value="P:carbohydrate metabolic process"/>
    <property type="evidence" value="ECO:0007669"/>
    <property type="project" value="InterPro"/>
</dbReference>
<keyword evidence="3" id="KW-0326">Glycosidase</keyword>
<dbReference type="PANTHER" id="PTHR10357:SF210">
    <property type="entry name" value="MALTODEXTRIN GLUCOSIDASE"/>
    <property type="match status" value="1"/>
</dbReference>
<dbReference type="PATRIC" id="fig|1036673.3.peg.4109"/>
<dbReference type="InterPro" id="IPR014756">
    <property type="entry name" value="Ig_E-set"/>
</dbReference>
<keyword evidence="2" id="KW-0378">Hydrolase</keyword>
<dbReference type="Gene3D" id="2.60.40.1180">
    <property type="entry name" value="Golgi alpha-mannosidase II"/>
    <property type="match status" value="1"/>
</dbReference>
<dbReference type="GO" id="GO:0004553">
    <property type="term" value="F:hydrolase activity, hydrolyzing O-glycosyl compounds"/>
    <property type="evidence" value="ECO:0007669"/>
    <property type="project" value="InterPro"/>
</dbReference>
<evidence type="ECO:0000313" key="6">
    <source>
        <dbReference type="Proteomes" id="UP000006620"/>
    </source>
</evidence>
<dbReference type="InterPro" id="IPR006047">
    <property type="entry name" value="GH13_cat_dom"/>
</dbReference>
<dbReference type="InterPro" id="IPR004185">
    <property type="entry name" value="Glyco_hydro_13_lg-like_dom"/>
</dbReference>
<dbReference type="RefSeq" id="WP_013918155.1">
    <property type="nucleotide sequence ID" value="NC_015690.1"/>
</dbReference>
<evidence type="ECO:0000256" key="2">
    <source>
        <dbReference type="ARBA" id="ARBA00022801"/>
    </source>
</evidence>
<protein>
    <submittedName>
        <fullName evidence="5">Neopullulanase 2</fullName>
    </submittedName>
</protein>
<dbReference type="CDD" id="cd11338">
    <property type="entry name" value="AmyAc_CMD"/>
    <property type="match status" value="1"/>
</dbReference>
<reference evidence="6" key="1">
    <citation type="submission" date="2011-06" db="EMBL/GenBank/DDBJ databases">
        <title>Complete genome sequence of Paenibacillus mucilaginosus KNP414.</title>
        <authorList>
            <person name="Wang J."/>
            <person name="Hu S."/>
            <person name="Hu X."/>
            <person name="Zhang B."/>
            <person name="Dong D."/>
            <person name="Zhang S."/>
            <person name="Zhao K."/>
            <person name="Wu D."/>
        </authorList>
    </citation>
    <scope>NUCLEOTIDE SEQUENCE [LARGE SCALE GENOMIC DNA]</scope>
    <source>
        <strain evidence="6">KNP414</strain>
    </source>
</reference>
<dbReference type="PANTHER" id="PTHR10357">
    <property type="entry name" value="ALPHA-AMYLASE FAMILY MEMBER"/>
    <property type="match status" value="1"/>
</dbReference>
<evidence type="ECO:0000256" key="3">
    <source>
        <dbReference type="ARBA" id="ARBA00023295"/>
    </source>
</evidence>
<dbReference type="InterPro" id="IPR017853">
    <property type="entry name" value="GH"/>
</dbReference>
<proteinExistence type="inferred from homology"/>
<dbReference type="SUPFAM" id="SSF81296">
    <property type="entry name" value="E set domains"/>
    <property type="match status" value="1"/>
</dbReference>
<dbReference type="SUPFAM" id="SSF51011">
    <property type="entry name" value="Glycosyl hydrolase domain"/>
    <property type="match status" value="1"/>
</dbReference>
<dbReference type="InterPro" id="IPR045857">
    <property type="entry name" value="O16G_dom_2"/>
</dbReference>
<comment type="similarity">
    <text evidence="1">Belongs to the glycosyl hydrolase 13 family.</text>
</comment>
<dbReference type="Gene3D" id="2.60.40.10">
    <property type="entry name" value="Immunoglobulins"/>
    <property type="match status" value="1"/>
</dbReference>
<dbReference type="InterPro" id="IPR032091">
    <property type="entry name" value="Malt_amylase-like_C"/>
</dbReference>
<dbReference type="Gene3D" id="3.20.20.80">
    <property type="entry name" value="Glycosidases"/>
    <property type="match status" value="1"/>
</dbReference>
<accession>F8F973</accession>
<dbReference type="Pfam" id="PF16657">
    <property type="entry name" value="Malt_amylase_C"/>
    <property type="match status" value="1"/>
</dbReference>
<dbReference type="SUPFAM" id="SSF51445">
    <property type="entry name" value="(Trans)glycosidases"/>
    <property type="match status" value="1"/>
</dbReference>
<dbReference type="Pfam" id="PF00128">
    <property type="entry name" value="Alpha-amylase"/>
    <property type="match status" value="1"/>
</dbReference>
<name>F8F973_PAEMK</name>
<dbReference type="InterPro" id="IPR013780">
    <property type="entry name" value="Glyco_hydro_b"/>
</dbReference>
<feature type="domain" description="Glycosyl hydrolase family 13 catalytic" evidence="4">
    <location>
        <begin position="134"/>
        <end position="504"/>
    </location>
</feature>
<dbReference type="Pfam" id="PF02903">
    <property type="entry name" value="Alpha-amylase_N"/>
    <property type="match status" value="1"/>
</dbReference>
<dbReference type="EMBL" id="CP002869">
    <property type="protein sequence ID" value="AEI43001.1"/>
    <property type="molecule type" value="Genomic_DNA"/>
</dbReference>
<evidence type="ECO:0000256" key="1">
    <source>
        <dbReference type="ARBA" id="ARBA00008061"/>
    </source>
</evidence>
<dbReference type="Gene3D" id="3.90.400.10">
    <property type="entry name" value="Oligo-1,6-glucosidase, Domain 2"/>
    <property type="match status" value="1"/>
</dbReference>
<dbReference type="InterPro" id="IPR013783">
    <property type="entry name" value="Ig-like_fold"/>
</dbReference>
<dbReference type="KEGG" id="pms:KNP414_04471"/>
<sequence>MNLEAIYHIDDIPYAFAVRADAIKVRIRAKRGEVVRARVLHSDRYVPYGHEVPIELELAASTSAHDYFEGLIQTSTFRVRYLFLLEDAEGRAVWYGELGVSVHRDKAGLFHFPYLNPSNIHEVPDWIHDAVVYQIFPERFCNGDPANDPPLTEAWTPEARPRPDSWYGGDLAGIRQKLPYLQELGVTLLYLTPVFLSPSTHKYDISDYLKIDPQFGDMELLRTLVAEAHALGIRVMLDAVFNHSGQEFFAFRDLVEKGENSSYRQWFYAEGFPVTEEPEANYLTFATGIKTMPKLRTSDAELAQYLLEVAAYWIRETGIDGWRLDVANEVDMGFWRGFRQKVKSVKPDALIIGEIMHHAGPWLRGDQFDGVMNYVLREALVDFFAKQAIGVREFSARLALNRMMHSDAANQAMFNLIGSHDTDRFLTLCERHGLGWNDLKYDVERLRLAVFFLMTYTGMPMIYYGDEVGMRGGYDPDCRRPMIWDEEAQDRELFGFFRTMIALRRRHRALRRGTFRSWLEEEALGVLGYIRDDGTEQVLAVLNHSPNPVELELELPAGRRFGGMLADALSGAVYTPAARQVLALPPFGCMLLVET</sequence>
<evidence type="ECO:0000313" key="5">
    <source>
        <dbReference type="EMBL" id="AEI43001.1"/>
    </source>
</evidence>
<gene>
    <name evidence="5" type="ordered locus">KNP414_04471</name>
</gene>
<dbReference type="AlphaFoldDB" id="F8F973"/>
<dbReference type="SMART" id="SM00642">
    <property type="entry name" value="Aamy"/>
    <property type="match status" value="1"/>
</dbReference>
<dbReference type="CDD" id="cd02857">
    <property type="entry name" value="E_set_CDase_PDE_N"/>
    <property type="match status" value="1"/>
</dbReference>